<dbReference type="InterPro" id="IPR037523">
    <property type="entry name" value="VOC_core"/>
</dbReference>
<accession>A0A8J3IJY7</accession>
<dbReference type="EMBL" id="BNJK01000001">
    <property type="protein sequence ID" value="GHO96944.1"/>
    <property type="molecule type" value="Genomic_DNA"/>
</dbReference>
<evidence type="ECO:0000313" key="2">
    <source>
        <dbReference type="EMBL" id="GHO96944.1"/>
    </source>
</evidence>
<dbReference type="PANTHER" id="PTHR21366:SF14">
    <property type="entry name" value="GLYOXALASE DOMAIN-CONTAINING PROTEIN 5"/>
    <property type="match status" value="1"/>
</dbReference>
<comment type="caution">
    <text evidence="2">The sequence shown here is derived from an EMBL/GenBank/DDBJ whole genome shotgun (WGS) entry which is preliminary data.</text>
</comment>
<dbReference type="AlphaFoldDB" id="A0A8J3IJY7"/>
<organism evidence="2 3">
    <name type="scientific">Reticulibacter mediterranei</name>
    <dbReference type="NCBI Taxonomy" id="2778369"/>
    <lineage>
        <taxon>Bacteria</taxon>
        <taxon>Bacillati</taxon>
        <taxon>Chloroflexota</taxon>
        <taxon>Ktedonobacteria</taxon>
        <taxon>Ktedonobacterales</taxon>
        <taxon>Reticulibacteraceae</taxon>
        <taxon>Reticulibacter</taxon>
    </lineage>
</organism>
<dbReference type="RefSeq" id="WP_220207531.1">
    <property type="nucleotide sequence ID" value="NZ_BNJK01000001.1"/>
</dbReference>
<protein>
    <recommendedName>
        <fullName evidence="1">VOC domain-containing protein</fullName>
    </recommendedName>
</protein>
<dbReference type="PANTHER" id="PTHR21366">
    <property type="entry name" value="GLYOXALASE FAMILY PROTEIN"/>
    <property type="match status" value="1"/>
</dbReference>
<name>A0A8J3IJY7_9CHLR</name>
<evidence type="ECO:0000313" key="3">
    <source>
        <dbReference type="Proteomes" id="UP000597444"/>
    </source>
</evidence>
<evidence type="ECO:0000259" key="1">
    <source>
        <dbReference type="PROSITE" id="PS51819"/>
    </source>
</evidence>
<sequence>MLKAIRNLDYTVIICQDVELMKRFYRDILGFPLHRDFGDWVEFSVGANLLTLRRRGTGYDDVRNEDGVAPLAGTASMQLAFRVTPSQVDSCYLELQEKGATIMQSPSNREGTNHRTLFFKDPEGNILEIYADL</sequence>
<dbReference type="PROSITE" id="PS51819">
    <property type="entry name" value="VOC"/>
    <property type="match status" value="1"/>
</dbReference>
<proteinExistence type="predicted"/>
<dbReference type="InterPro" id="IPR029068">
    <property type="entry name" value="Glyas_Bleomycin-R_OHBP_Dase"/>
</dbReference>
<dbReference type="InterPro" id="IPR004360">
    <property type="entry name" value="Glyas_Fos-R_dOase_dom"/>
</dbReference>
<gene>
    <name evidence="2" type="ORF">KSF_069920</name>
</gene>
<feature type="domain" description="VOC" evidence="1">
    <location>
        <begin position="7"/>
        <end position="132"/>
    </location>
</feature>
<dbReference type="SUPFAM" id="SSF54593">
    <property type="entry name" value="Glyoxalase/Bleomycin resistance protein/Dihydroxybiphenyl dioxygenase"/>
    <property type="match status" value="1"/>
</dbReference>
<keyword evidence="3" id="KW-1185">Reference proteome</keyword>
<dbReference type="Gene3D" id="3.10.180.10">
    <property type="entry name" value="2,3-Dihydroxybiphenyl 1,2-Dioxygenase, domain 1"/>
    <property type="match status" value="1"/>
</dbReference>
<dbReference type="InterPro" id="IPR050383">
    <property type="entry name" value="GlyoxalaseI/FosfomycinResist"/>
</dbReference>
<dbReference type="Proteomes" id="UP000597444">
    <property type="component" value="Unassembled WGS sequence"/>
</dbReference>
<dbReference type="Pfam" id="PF00903">
    <property type="entry name" value="Glyoxalase"/>
    <property type="match status" value="1"/>
</dbReference>
<reference evidence="2" key="1">
    <citation type="submission" date="2020-10" db="EMBL/GenBank/DDBJ databases">
        <title>Taxonomic study of unclassified bacteria belonging to the class Ktedonobacteria.</title>
        <authorList>
            <person name="Yabe S."/>
            <person name="Wang C.M."/>
            <person name="Zheng Y."/>
            <person name="Sakai Y."/>
            <person name="Cavaletti L."/>
            <person name="Monciardini P."/>
            <person name="Donadio S."/>
        </authorList>
    </citation>
    <scope>NUCLEOTIDE SEQUENCE</scope>
    <source>
        <strain evidence="2">ID150040</strain>
    </source>
</reference>